<evidence type="ECO:0000256" key="1">
    <source>
        <dbReference type="ARBA" id="ARBA00023125"/>
    </source>
</evidence>
<sequence length="521" mass="58242">MKPGMPEAKAPKLYLGVHARLVFLKKEDEQAVLDLMRRFSSATRFAYQRLLEGKDRKELKREDSPLCRLFGLNTRYADGAIEKAQAALDSARELGQDPRKVVFGGRKLFEQLTRGHLSGKALLALKREWKERRQGLLYSRGDAAKKGNANLRLEPQGDALWLRVNLGNGAYVRAQVRTSHPHLKALLQRAYASLPYNVTIRLKDGKVYAHFTWSEELPPPVHTKANGVLGIDVNGDPYHLALAVVSPDGNLKRHLTLSLEEVDRAPNKGAKEILLWRIAHQVVAAAEKHGVAIATERLKYLRKSKRGDGSGRHFRRKQHRFAYRSLLEKIHSLARKRGVEVLEVSPQDTSTIGMLKYAPSLHLSKDVAAAYVIGRRALGYEEKLPKGYEVLLRDDAFFAHVQGFYQSRLQELRKLKEAEKNPHLRRRLSRDMGKAKAALTLVSSLQGSPGSRKGSTSGRNPSGTNAWRVLRVSLFLPLLGLEVPRDLSLLKPILHGSWKGWKVGSGPSPGGGPECANVHFC</sequence>
<dbReference type="InterPro" id="IPR010095">
    <property type="entry name" value="Cas12f1-like_TNB"/>
</dbReference>
<reference evidence="3" key="1">
    <citation type="journal article" date="2015" name="PLoS ONE">
        <title>Complete Genome Sequence of Thermus aquaticus Y51MC23.</title>
        <authorList>
            <person name="Brumm P.J."/>
            <person name="Monsma S."/>
            <person name="Keough B."/>
            <person name="Jasinovica S."/>
            <person name="Ferguson E."/>
            <person name="Schoenfeld T."/>
            <person name="Lodes M."/>
            <person name="Mead D.A."/>
        </authorList>
    </citation>
    <scope>NUCLEOTIDE SEQUENCE [LARGE SCALE GENOMIC DNA]</scope>
    <source>
        <strain evidence="3">BAA-2747 / Y51MC23</strain>
    </source>
</reference>
<dbReference type="NCBIfam" id="TIGR01766">
    <property type="entry name" value="IS200/IS605 family accessory protein TnpB-like domain"/>
    <property type="match status" value="1"/>
</dbReference>
<dbReference type="EMBL" id="CP010822">
    <property type="protein sequence ID" value="ALJ90547.1"/>
    <property type="molecule type" value="Genomic_DNA"/>
</dbReference>
<dbReference type="Proteomes" id="UP000058660">
    <property type="component" value="Chromosome"/>
</dbReference>
<proteinExistence type="predicted"/>
<keyword evidence="3" id="KW-1185">Reference proteome</keyword>
<keyword evidence="1" id="KW-0238">DNA-binding</keyword>
<dbReference type="NCBIfam" id="TIGR01765">
    <property type="entry name" value="tspaseT_teng_N"/>
    <property type="match status" value="1"/>
</dbReference>
<evidence type="ECO:0000313" key="2">
    <source>
        <dbReference type="EMBL" id="ALJ90547.1"/>
    </source>
</evidence>
<name>A0ABN4IG51_THEA5</name>
<organism evidence="2 3">
    <name type="scientific">Thermus aquaticus (strain ATCC BAA-2747 / Y51MC23)</name>
    <dbReference type="NCBI Taxonomy" id="498848"/>
    <lineage>
        <taxon>Bacteria</taxon>
        <taxon>Thermotogati</taxon>
        <taxon>Deinococcota</taxon>
        <taxon>Deinococci</taxon>
        <taxon>Thermales</taxon>
        <taxon>Thermaceae</taxon>
        <taxon>Thermus</taxon>
    </lineage>
</organism>
<dbReference type="RefSeq" id="WP_003048176.1">
    <property type="nucleotide sequence ID" value="NZ_CP010822.1"/>
</dbReference>
<protein>
    <submittedName>
        <fullName evidence="2">Transposase, IS605 family, OrfB</fullName>
    </submittedName>
</protein>
<dbReference type="InterPro" id="IPR010094">
    <property type="entry name" value="Transposase_put_N"/>
</dbReference>
<accession>A0ABN4IG51</accession>
<evidence type="ECO:0000313" key="3">
    <source>
        <dbReference type="Proteomes" id="UP000058660"/>
    </source>
</evidence>
<gene>
    <name evidence="2" type="ORF">TO73_0692</name>
</gene>